<reference evidence="1 2" key="1">
    <citation type="submission" date="2017-06" db="EMBL/GenBank/DDBJ databases">
        <title>Genome sequencing of cyanobaciteial culture collection at National Institute for Environmental Studies (NIES).</title>
        <authorList>
            <person name="Hirose Y."/>
            <person name="Shimura Y."/>
            <person name="Fujisawa T."/>
            <person name="Nakamura Y."/>
            <person name="Kawachi M."/>
        </authorList>
    </citation>
    <scope>NUCLEOTIDE SEQUENCE [LARGE SCALE GENOMIC DNA]</scope>
    <source>
        <strain evidence="1 2">NIES-23</strain>
    </source>
</reference>
<sequence>MSRFYRFIFKLGIAVTLVCCFFTLPAYSLSPSDTEIPGGDLFKLGIEKMQHGSYSEANREKLHSMTKLSYY</sequence>
<accession>A0A1Z4KL29</accession>
<organism evidence="1 2">
    <name type="scientific">Trichormus variabilis NIES-23</name>
    <dbReference type="NCBI Taxonomy" id="1973479"/>
    <lineage>
        <taxon>Bacteria</taxon>
        <taxon>Bacillati</taxon>
        <taxon>Cyanobacteriota</taxon>
        <taxon>Cyanophyceae</taxon>
        <taxon>Nostocales</taxon>
        <taxon>Nostocaceae</taxon>
        <taxon>Trichormus</taxon>
    </lineage>
</organism>
<gene>
    <name evidence="1" type="ORF">NIES23_24490</name>
</gene>
<dbReference type="EMBL" id="AP018216">
    <property type="protein sequence ID" value="BAY69654.1"/>
    <property type="molecule type" value="Genomic_DNA"/>
</dbReference>
<evidence type="ECO:0000313" key="2">
    <source>
        <dbReference type="Proteomes" id="UP000217507"/>
    </source>
</evidence>
<name>A0A1Z4KL29_ANAVA</name>
<protein>
    <submittedName>
        <fullName evidence="1">TPR repeat-containing protein</fullName>
    </submittedName>
</protein>
<proteinExistence type="predicted"/>
<dbReference type="Proteomes" id="UP000217507">
    <property type="component" value="Chromosome"/>
</dbReference>
<evidence type="ECO:0000313" key="1">
    <source>
        <dbReference type="EMBL" id="BAY69654.1"/>
    </source>
</evidence>
<dbReference type="AlphaFoldDB" id="A0A1Z4KL29"/>